<dbReference type="PANTHER" id="PTHR36152:SF1">
    <property type="entry name" value="UBIQUITIN-LIKE DOMAIN-CONTAINING PROTEIN"/>
    <property type="match status" value="1"/>
</dbReference>
<dbReference type="KEGG" id="rlc:K227x_23550"/>
<dbReference type="InterPro" id="IPR036624">
    <property type="entry name" value="Hcp1-lik_sf"/>
</dbReference>
<dbReference type="SUPFAM" id="SSF141452">
    <property type="entry name" value="Hcp1-like"/>
    <property type="match status" value="1"/>
</dbReference>
<gene>
    <name evidence="1" type="ORF">K227x_23550</name>
</gene>
<dbReference type="PANTHER" id="PTHR36152">
    <property type="entry name" value="CYTOPLASMIC PROTEIN-RELATED"/>
    <property type="match status" value="1"/>
</dbReference>
<dbReference type="OrthoDB" id="4865570at2"/>
<dbReference type="Pfam" id="PF05638">
    <property type="entry name" value="T6SS_HCP"/>
    <property type="match status" value="1"/>
</dbReference>
<protein>
    <recommendedName>
        <fullName evidence="3">Major exported protein</fullName>
    </recommendedName>
</protein>
<dbReference type="Gene3D" id="2.30.110.20">
    <property type="entry name" value="Hcp1-like"/>
    <property type="match status" value="1"/>
</dbReference>
<dbReference type="Proteomes" id="UP000318538">
    <property type="component" value="Chromosome"/>
</dbReference>
<dbReference type="InterPro" id="IPR008514">
    <property type="entry name" value="T6SS_Hcp"/>
</dbReference>
<dbReference type="RefSeq" id="WP_145169523.1">
    <property type="nucleotide sequence ID" value="NZ_CP036525.1"/>
</dbReference>
<dbReference type="InterPro" id="IPR053165">
    <property type="entry name" value="HSI-I_assembly_Hcp1"/>
</dbReference>
<keyword evidence="2" id="KW-1185">Reference proteome</keyword>
<name>A0A517NA00_9BACT</name>
<proteinExistence type="predicted"/>
<sequence length="159" mass="16849">MILLKFKKEIKGDAAASGYEGQIKLTSTQFSASRSVGVPSGSAARETGAPTFSEVHCSKDFDIASTELFMQSVSGASLEEASLTYLQTDGEGGPQVYLVVTLTDPIVTSYSHSGMMGDKPSESFALNFTKISLAYTQYTGEAAVKASPKGWNLLEQKAA</sequence>
<reference evidence="1 2" key="1">
    <citation type="submission" date="2019-02" db="EMBL/GenBank/DDBJ databases">
        <title>Deep-cultivation of Planctomycetes and their phenomic and genomic characterization uncovers novel biology.</title>
        <authorList>
            <person name="Wiegand S."/>
            <person name="Jogler M."/>
            <person name="Boedeker C."/>
            <person name="Pinto D."/>
            <person name="Vollmers J."/>
            <person name="Rivas-Marin E."/>
            <person name="Kohn T."/>
            <person name="Peeters S.H."/>
            <person name="Heuer A."/>
            <person name="Rast P."/>
            <person name="Oberbeckmann S."/>
            <person name="Bunk B."/>
            <person name="Jeske O."/>
            <person name="Meyerdierks A."/>
            <person name="Storesund J.E."/>
            <person name="Kallscheuer N."/>
            <person name="Luecker S."/>
            <person name="Lage O.M."/>
            <person name="Pohl T."/>
            <person name="Merkel B.J."/>
            <person name="Hornburger P."/>
            <person name="Mueller R.-W."/>
            <person name="Bruemmer F."/>
            <person name="Labrenz M."/>
            <person name="Spormann A.M."/>
            <person name="Op den Camp H."/>
            <person name="Overmann J."/>
            <person name="Amann R."/>
            <person name="Jetten M.S.M."/>
            <person name="Mascher T."/>
            <person name="Medema M.H."/>
            <person name="Devos D.P."/>
            <person name="Kaster A.-K."/>
            <person name="Ovreas L."/>
            <person name="Rohde M."/>
            <person name="Galperin M.Y."/>
            <person name="Jogler C."/>
        </authorList>
    </citation>
    <scope>NUCLEOTIDE SEQUENCE [LARGE SCALE GENOMIC DNA]</scope>
    <source>
        <strain evidence="1 2">K22_7</strain>
    </source>
</reference>
<accession>A0A517NA00</accession>
<organism evidence="1 2">
    <name type="scientific">Rubripirellula lacrimiformis</name>
    <dbReference type="NCBI Taxonomy" id="1930273"/>
    <lineage>
        <taxon>Bacteria</taxon>
        <taxon>Pseudomonadati</taxon>
        <taxon>Planctomycetota</taxon>
        <taxon>Planctomycetia</taxon>
        <taxon>Pirellulales</taxon>
        <taxon>Pirellulaceae</taxon>
        <taxon>Rubripirellula</taxon>
    </lineage>
</organism>
<evidence type="ECO:0008006" key="3">
    <source>
        <dbReference type="Google" id="ProtNLM"/>
    </source>
</evidence>
<evidence type="ECO:0000313" key="1">
    <source>
        <dbReference type="EMBL" id="QDT03969.1"/>
    </source>
</evidence>
<dbReference type="AlphaFoldDB" id="A0A517NA00"/>
<evidence type="ECO:0000313" key="2">
    <source>
        <dbReference type="Proteomes" id="UP000318538"/>
    </source>
</evidence>
<dbReference type="EMBL" id="CP036525">
    <property type="protein sequence ID" value="QDT03969.1"/>
    <property type="molecule type" value="Genomic_DNA"/>
</dbReference>